<accession>A0ABT1WCL2</accession>
<reference evidence="1 2" key="1">
    <citation type="submission" date="2022-06" db="EMBL/GenBank/DDBJ databases">
        <title>Endosaccharibacter gen. nov., sp. nov., endophytic bacteria isolated from sugarcane.</title>
        <authorList>
            <person name="Pitiwittayakul N."/>
            <person name="Yukphan P."/>
            <person name="Charoenyingcharoen P."/>
            <person name="Tanasupawat S."/>
        </authorList>
    </citation>
    <scope>NUCLEOTIDE SEQUENCE [LARGE SCALE GENOMIC DNA]</scope>
    <source>
        <strain evidence="1 2">KSS8</strain>
    </source>
</reference>
<dbReference type="Proteomes" id="UP001524587">
    <property type="component" value="Unassembled WGS sequence"/>
</dbReference>
<organism evidence="1 2">
    <name type="scientific">Endosaccharibacter trunci</name>
    <dbReference type="NCBI Taxonomy" id="2812733"/>
    <lineage>
        <taxon>Bacteria</taxon>
        <taxon>Pseudomonadati</taxon>
        <taxon>Pseudomonadota</taxon>
        <taxon>Alphaproteobacteria</taxon>
        <taxon>Acetobacterales</taxon>
        <taxon>Acetobacteraceae</taxon>
        <taxon>Endosaccharibacter</taxon>
    </lineage>
</organism>
<keyword evidence="2" id="KW-1185">Reference proteome</keyword>
<proteinExistence type="predicted"/>
<name>A0ABT1WCL2_9PROT</name>
<evidence type="ECO:0000313" key="2">
    <source>
        <dbReference type="Proteomes" id="UP001524587"/>
    </source>
</evidence>
<sequence length="28" mass="2905">MLARLDAKAKQAGEGRSGFIALLAMQSA</sequence>
<protein>
    <submittedName>
        <fullName evidence="1">Type II toxin-antitoxin system HicB family antitoxin</fullName>
    </submittedName>
</protein>
<evidence type="ECO:0000313" key="1">
    <source>
        <dbReference type="EMBL" id="MCQ8279856.1"/>
    </source>
</evidence>
<gene>
    <name evidence="1" type="ORF">NFI95_15535</name>
</gene>
<comment type="caution">
    <text evidence="1">The sequence shown here is derived from an EMBL/GenBank/DDBJ whole genome shotgun (WGS) entry which is preliminary data.</text>
</comment>
<dbReference type="EMBL" id="JAMSKV010000017">
    <property type="protein sequence ID" value="MCQ8279856.1"/>
    <property type="molecule type" value="Genomic_DNA"/>
</dbReference>